<organism evidence="6 7">
    <name type="scientific">Porites lobata</name>
    <dbReference type="NCBI Taxonomy" id="104759"/>
    <lineage>
        <taxon>Eukaryota</taxon>
        <taxon>Metazoa</taxon>
        <taxon>Cnidaria</taxon>
        <taxon>Anthozoa</taxon>
        <taxon>Hexacorallia</taxon>
        <taxon>Scleractinia</taxon>
        <taxon>Fungiina</taxon>
        <taxon>Poritidae</taxon>
        <taxon>Porites</taxon>
    </lineage>
</organism>
<keyword evidence="3" id="KW-0460">Magnesium</keyword>
<dbReference type="CDD" id="cd09901">
    <property type="entry name" value="H3TH_FEN1-like"/>
    <property type="match status" value="1"/>
</dbReference>
<feature type="compositionally biased region" description="Acidic residues" evidence="4">
    <location>
        <begin position="228"/>
        <end position="240"/>
    </location>
</feature>
<evidence type="ECO:0000256" key="3">
    <source>
        <dbReference type="ARBA" id="ARBA00022842"/>
    </source>
</evidence>
<feature type="region of interest" description="Disordered" evidence="4">
    <location>
        <begin position="219"/>
        <end position="242"/>
    </location>
</feature>
<evidence type="ECO:0000256" key="4">
    <source>
        <dbReference type="SAM" id="MobiDB-lite"/>
    </source>
</evidence>
<dbReference type="Gene3D" id="1.10.150.20">
    <property type="entry name" value="5' to 3' exonuclease, C-terminal subdomain"/>
    <property type="match status" value="1"/>
</dbReference>
<keyword evidence="1" id="KW-0479">Metal-binding</keyword>
<accession>A0ABN8Q0G5</accession>
<evidence type="ECO:0000313" key="7">
    <source>
        <dbReference type="Proteomes" id="UP001159405"/>
    </source>
</evidence>
<evidence type="ECO:0000313" key="6">
    <source>
        <dbReference type="EMBL" id="CAH3154121.1"/>
    </source>
</evidence>
<proteinExistence type="predicted"/>
<dbReference type="PANTHER" id="PTHR11081:SF9">
    <property type="entry name" value="FLAP ENDONUCLEASE 1"/>
    <property type="match status" value="1"/>
</dbReference>
<protein>
    <recommendedName>
        <fullName evidence="5">HIRAN domain-containing protein</fullName>
    </recommendedName>
</protein>
<feature type="domain" description="HIRAN" evidence="5">
    <location>
        <begin position="248"/>
        <end position="345"/>
    </location>
</feature>
<dbReference type="EMBL" id="CALNXK010000098">
    <property type="protein sequence ID" value="CAH3154121.1"/>
    <property type="molecule type" value="Genomic_DNA"/>
</dbReference>
<dbReference type="Gene3D" id="3.30.70.2330">
    <property type="match status" value="1"/>
</dbReference>
<reference evidence="6 7" key="1">
    <citation type="submission" date="2022-05" db="EMBL/GenBank/DDBJ databases">
        <authorList>
            <consortium name="Genoscope - CEA"/>
            <person name="William W."/>
        </authorList>
    </citation>
    <scope>NUCLEOTIDE SEQUENCE [LARGE SCALE GENOMIC DNA]</scope>
</reference>
<dbReference type="InterPro" id="IPR014905">
    <property type="entry name" value="HIRAN"/>
</dbReference>
<sequence length="367" mass="41265">MCIVAGCDYLENVRGIGIHTAHKLVTKEKTDFLAVLQRNRFAPSDYSSGFQRAKAIFRHQTVINPINAETMPLTPWGQTPDKEAFLNPCGILLSNEYAVNLAVGNVDPRESTTIRNTFALPIKKGLWQPRDLALTVSSLGQDNIEWTIPSFPVLTIEFVKGTVSITGRRTGWPALFQADDSGRTKCGDEIIAQKWCNIVVENITYLVIWEFRRSEPVEPEDHSIVNADDSDDSNEENDSSEIEHTVPFKVLGTAYKGRQIILKNAYECLENNKDVQAQLQPEPENDYDQNAIAVLINCGSGWNKVGYIAKELTSDIHPIIERNNIKVTVARIRFRVNYLLVGFYVTLNITKKGPWSSKVVRASRKVQ</sequence>
<dbReference type="InterPro" id="IPR006084">
    <property type="entry name" value="XPG/Rad2"/>
</dbReference>
<dbReference type="InterPro" id="IPR036279">
    <property type="entry name" value="5-3_exonuclease_C_sf"/>
</dbReference>
<keyword evidence="2" id="KW-0378">Hydrolase</keyword>
<dbReference type="Proteomes" id="UP001159405">
    <property type="component" value="Unassembled WGS sequence"/>
</dbReference>
<evidence type="ECO:0000256" key="2">
    <source>
        <dbReference type="ARBA" id="ARBA00022801"/>
    </source>
</evidence>
<keyword evidence="7" id="KW-1185">Reference proteome</keyword>
<dbReference type="SUPFAM" id="SSF47807">
    <property type="entry name" value="5' to 3' exonuclease, C-terminal subdomain"/>
    <property type="match status" value="1"/>
</dbReference>
<dbReference type="Pfam" id="PF08797">
    <property type="entry name" value="HIRAN"/>
    <property type="match status" value="1"/>
</dbReference>
<dbReference type="PANTHER" id="PTHR11081">
    <property type="entry name" value="FLAP ENDONUCLEASE FAMILY MEMBER"/>
    <property type="match status" value="1"/>
</dbReference>
<evidence type="ECO:0000259" key="5">
    <source>
        <dbReference type="Pfam" id="PF08797"/>
    </source>
</evidence>
<comment type="caution">
    <text evidence="6">The sequence shown here is derived from an EMBL/GenBank/DDBJ whole genome shotgun (WGS) entry which is preliminary data.</text>
</comment>
<evidence type="ECO:0000256" key="1">
    <source>
        <dbReference type="ARBA" id="ARBA00022723"/>
    </source>
</evidence>
<name>A0ABN8Q0G5_9CNID</name>
<gene>
    <name evidence="6" type="ORF">PLOB_00049897</name>
</gene>